<dbReference type="InterPro" id="IPR010693">
    <property type="entry name" value="Divergent_4Fe-4S_mono-cluster"/>
</dbReference>
<sequence length="69" mass="7737">MAEKTYETESLVIHWKPDLCQHAAKCVKGAPDVFDVSRKPWIMPENGTTEEIKAVIDQCPSGALTYTEK</sequence>
<dbReference type="AlphaFoldDB" id="A0A6N3EBJ6"/>
<name>A0A6N3EBJ6_9FIRM</name>
<feature type="domain" description="Divergent 4Fe-4S mono-cluster" evidence="1">
    <location>
        <begin position="6"/>
        <end position="69"/>
    </location>
</feature>
<dbReference type="Gene3D" id="3.30.70.20">
    <property type="match status" value="1"/>
</dbReference>
<accession>A0A6N3EBJ6</accession>
<protein>
    <recommendedName>
        <fullName evidence="1">Divergent 4Fe-4S mono-cluster domain-containing protein</fullName>
    </recommendedName>
</protein>
<dbReference type="RefSeq" id="WP_021842359.1">
    <property type="nucleotide sequence ID" value="NZ_CACRUX010000067.1"/>
</dbReference>
<gene>
    <name evidence="2" type="ORF">VRLFYP33_01865</name>
</gene>
<proteinExistence type="predicted"/>
<evidence type="ECO:0000313" key="2">
    <source>
        <dbReference type="EMBL" id="VYU37138.1"/>
    </source>
</evidence>
<organism evidence="2">
    <name type="scientific">Veillonella ratti</name>
    <dbReference type="NCBI Taxonomy" id="103892"/>
    <lineage>
        <taxon>Bacteria</taxon>
        <taxon>Bacillati</taxon>
        <taxon>Bacillota</taxon>
        <taxon>Negativicutes</taxon>
        <taxon>Veillonellales</taxon>
        <taxon>Veillonellaceae</taxon>
        <taxon>Veillonella</taxon>
    </lineage>
</organism>
<dbReference type="Pfam" id="PF06902">
    <property type="entry name" value="Fer4_19"/>
    <property type="match status" value="1"/>
</dbReference>
<dbReference type="SUPFAM" id="SSF54862">
    <property type="entry name" value="4Fe-4S ferredoxins"/>
    <property type="match status" value="1"/>
</dbReference>
<reference evidence="2" key="1">
    <citation type="submission" date="2019-11" db="EMBL/GenBank/DDBJ databases">
        <authorList>
            <person name="Feng L."/>
        </authorList>
    </citation>
    <scope>NUCLEOTIDE SEQUENCE</scope>
    <source>
        <strain evidence="2">VrattiLFYP33</strain>
    </source>
</reference>
<evidence type="ECO:0000259" key="1">
    <source>
        <dbReference type="Pfam" id="PF06902"/>
    </source>
</evidence>
<dbReference type="EMBL" id="CACRUX010000067">
    <property type="protein sequence ID" value="VYU37138.1"/>
    <property type="molecule type" value="Genomic_DNA"/>
</dbReference>